<feature type="compositionally biased region" description="Acidic residues" evidence="1">
    <location>
        <begin position="230"/>
        <end position="239"/>
    </location>
</feature>
<evidence type="ECO:0000313" key="2">
    <source>
        <dbReference type="EMBL" id="KAI6778121.1"/>
    </source>
</evidence>
<dbReference type="EMBL" id="JAGIXG020000081">
    <property type="protein sequence ID" value="KAI6778121.1"/>
    <property type="molecule type" value="Genomic_DNA"/>
</dbReference>
<evidence type="ECO:0000313" key="3">
    <source>
        <dbReference type="Proteomes" id="UP001055219"/>
    </source>
</evidence>
<dbReference type="AlphaFoldDB" id="A0A9P9XUP2"/>
<keyword evidence="3" id="KW-1185">Reference proteome</keyword>
<gene>
    <name evidence="2" type="ORF">J7T54_001925</name>
</gene>
<name>A0A9P9XUP2_9HYPO</name>
<reference evidence="2" key="1">
    <citation type="journal article" date="2021" name="J Fungi (Basel)">
        <title>Genomic and Metabolomic Analyses of the Marine Fungus Emericellopsis cladophorae: Insights into Saltwater Adaptability Mechanisms and Its Biosynthetic Potential.</title>
        <authorList>
            <person name="Goncalves M.F.M."/>
            <person name="Hilario S."/>
            <person name="Van de Peer Y."/>
            <person name="Esteves A.C."/>
            <person name="Alves A."/>
        </authorList>
    </citation>
    <scope>NUCLEOTIDE SEQUENCE</scope>
    <source>
        <strain evidence="2">MUM 19.33</strain>
    </source>
</reference>
<dbReference type="RefSeq" id="XP_051358977.1">
    <property type="nucleotide sequence ID" value="XM_051510073.1"/>
</dbReference>
<reference evidence="2" key="2">
    <citation type="submission" date="2022-07" db="EMBL/GenBank/DDBJ databases">
        <authorList>
            <person name="Goncalves M.F.M."/>
            <person name="Hilario S."/>
            <person name="Van De Peer Y."/>
            <person name="Esteves A.C."/>
            <person name="Alves A."/>
        </authorList>
    </citation>
    <scope>NUCLEOTIDE SEQUENCE</scope>
    <source>
        <strain evidence="2">MUM 19.33</strain>
    </source>
</reference>
<organism evidence="2 3">
    <name type="scientific">Emericellopsis cladophorae</name>
    <dbReference type="NCBI Taxonomy" id="2686198"/>
    <lineage>
        <taxon>Eukaryota</taxon>
        <taxon>Fungi</taxon>
        <taxon>Dikarya</taxon>
        <taxon>Ascomycota</taxon>
        <taxon>Pezizomycotina</taxon>
        <taxon>Sordariomycetes</taxon>
        <taxon>Hypocreomycetidae</taxon>
        <taxon>Hypocreales</taxon>
        <taxon>Bionectriaceae</taxon>
        <taxon>Emericellopsis</taxon>
    </lineage>
</organism>
<dbReference type="Proteomes" id="UP001055219">
    <property type="component" value="Unassembled WGS sequence"/>
</dbReference>
<evidence type="ECO:0000256" key="1">
    <source>
        <dbReference type="SAM" id="MobiDB-lite"/>
    </source>
</evidence>
<sequence>MPREAPRRVVGSCALDWTDVASQSQSRLMALPAELRAKIWTSFFSHVARPRLRYACDLEWSLDTDSHFEIDWLYASKRLYLDAWPVCLAQVRLDVVYIGHAPTQLAVLPPPILRRELREICFHCPVSVMEERPPRRPFPFHRYPRLSTFRIASNILILLDRFRCKESNVPMTVEVYRALSPPERLAAWKDAGLPSVDEIMEHMTGMGKSGWLSRVVDPKNFTRPLVLTLDSDDDDDDEGGGGREDSSEEWQGWTEPQCSEDEQEEKGLFYQAPRSAEWLAAKEARDLEAFRRVAEQVHTLVEAELTLFERNVYPMPDDTLDTLFVLVDTRTRKIMEMRMLDAAEMEERARWAAQA</sequence>
<protein>
    <submittedName>
        <fullName evidence="2">Uncharacterized protein</fullName>
    </submittedName>
</protein>
<dbReference type="OrthoDB" id="5145874at2759"/>
<feature type="region of interest" description="Disordered" evidence="1">
    <location>
        <begin position="226"/>
        <end position="265"/>
    </location>
</feature>
<dbReference type="GeneID" id="75828441"/>
<comment type="caution">
    <text evidence="2">The sequence shown here is derived from an EMBL/GenBank/DDBJ whole genome shotgun (WGS) entry which is preliminary data.</text>
</comment>
<proteinExistence type="predicted"/>
<accession>A0A9P9XUP2</accession>